<sequence>MDFLRGPTLDCWKTKSAVVPSEVFGKTSTYICSFFCSLATSNCTEAIAASCEPLGSTKSAMLVDATSHADTVEGPGSPELAANTEDHVKVQPNSKVANCNVNLC</sequence>
<dbReference type="VEuPathDB" id="VectorBase:GPAI010160"/>
<reference evidence="2" key="1">
    <citation type="submission" date="2014-03" db="EMBL/GenBank/DDBJ databases">
        <authorList>
            <person name="Aksoy S."/>
            <person name="Warren W."/>
            <person name="Wilson R.K."/>
        </authorList>
    </citation>
    <scope>NUCLEOTIDE SEQUENCE [LARGE SCALE GENOMIC DNA]</scope>
    <source>
        <strain evidence="2">IAEA</strain>
    </source>
</reference>
<dbReference type="AlphaFoldDB" id="A0A1A9ZC40"/>
<evidence type="ECO:0000313" key="1">
    <source>
        <dbReference type="EnsemblMetazoa" id="GPAI010160-PA"/>
    </source>
</evidence>
<reference evidence="1" key="2">
    <citation type="submission" date="2020-05" db="UniProtKB">
        <authorList>
            <consortium name="EnsemblMetazoa"/>
        </authorList>
    </citation>
    <scope>IDENTIFICATION</scope>
    <source>
        <strain evidence="1">IAEA</strain>
    </source>
</reference>
<name>A0A1A9ZC40_GLOPL</name>
<organism evidence="1 2">
    <name type="scientific">Glossina pallidipes</name>
    <name type="common">Tsetse fly</name>
    <dbReference type="NCBI Taxonomy" id="7398"/>
    <lineage>
        <taxon>Eukaryota</taxon>
        <taxon>Metazoa</taxon>
        <taxon>Ecdysozoa</taxon>
        <taxon>Arthropoda</taxon>
        <taxon>Hexapoda</taxon>
        <taxon>Insecta</taxon>
        <taxon>Pterygota</taxon>
        <taxon>Neoptera</taxon>
        <taxon>Endopterygota</taxon>
        <taxon>Diptera</taxon>
        <taxon>Brachycera</taxon>
        <taxon>Muscomorpha</taxon>
        <taxon>Hippoboscoidea</taxon>
        <taxon>Glossinidae</taxon>
        <taxon>Glossina</taxon>
    </lineage>
</organism>
<accession>A0A1A9ZC40</accession>
<dbReference type="Proteomes" id="UP000092445">
    <property type="component" value="Unassembled WGS sequence"/>
</dbReference>
<protein>
    <submittedName>
        <fullName evidence="1">Uncharacterized protein</fullName>
    </submittedName>
</protein>
<evidence type="ECO:0000313" key="2">
    <source>
        <dbReference type="Proteomes" id="UP000092445"/>
    </source>
</evidence>
<proteinExistence type="predicted"/>
<keyword evidence="2" id="KW-1185">Reference proteome</keyword>
<dbReference type="EnsemblMetazoa" id="GPAI010160-RA">
    <property type="protein sequence ID" value="GPAI010160-PA"/>
    <property type="gene ID" value="GPAI010160"/>
</dbReference>